<feature type="compositionally biased region" description="Basic and acidic residues" evidence="9">
    <location>
        <begin position="17"/>
        <end position="28"/>
    </location>
</feature>
<feature type="domain" description="ArnT-like N-terminal" evidence="10">
    <location>
        <begin position="136"/>
        <end position="227"/>
    </location>
</feature>
<dbReference type="UniPathway" id="UPA00378"/>
<evidence type="ECO:0000256" key="4">
    <source>
        <dbReference type="ARBA" id="ARBA00022676"/>
    </source>
</evidence>
<dbReference type="Pfam" id="PF02366">
    <property type="entry name" value="PMT"/>
    <property type="match status" value="1"/>
</dbReference>
<dbReference type="InterPro" id="IPR003342">
    <property type="entry name" value="ArnT-like_N"/>
</dbReference>
<keyword evidence="8" id="KW-0472">Membrane</keyword>
<dbReference type="HOGENOM" id="CLU_1195021_0_0_1"/>
<dbReference type="GO" id="GO:0016020">
    <property type="term" value="C:membrane"/>
    <property type="evidence" value="ECO:0007669"/>
    <property type="project" value="InterPro"/>
</dbReference>
<comment type="similarity">
    <text evidence="3">Belongs to the glycosyltransferase 39 family.</text>
</comment>
<reference evidence="12" key="1">
    <citation type="journal article" date="2014" name="Microb. Cell Fact.">
        <title>Exploiting Issatchenkia orientalis SD108 for succinic acid production.</title>
        <authorList>
            <person name="Xiao H."/>
            <person name="Shao Z."/>
            <person name="Jiang Y."/>
            <person name="Dole S."/>
            <person name="Zhao H."/>
        </authorList>
    </citation>
    <scope>NUCLEOTIDE SEQUENCE [LARGE SCALE GENOMIC DNA]</scope>
    <source>
        <strain evidence="12">SD108</strain>
    </source>
</reference>
<dbReference type="PANTHER" id="PTHR10050">
    <property type="entry name" value="DOLICHYL-PHOSPHATE-MANNOSE--PROTEIN MANNOSYLTRANSFERASE"/>
    <property type="match status" value="1"/>
</dbReference>
<evidence type="ECO:0000256" key="3">
    <source>
        <dbReference type="ARBA" id="ARBA00007222"/>
    </source>
</evidence>
<evidence type="ECO:0000313" key="12">
    <source>
        <dbReference type="Proteomes" id="UP000029867"/>
    </source>
</evidence>
<sequence length="232" mass="26283">MPAKQRGGASRSLSATEAKELEELRELPNQRNSIVSDIQSLDQRRQSAEYFEEKRGSISYSAGSFSEDTQLVREDGAKLLETSYSMANTGVTRNSLISGLKPLSKETTELEIKADQLGAKKRRLVNGIFHKYIAPVIFTVISFWLRYYKIGDNNTVIWDEAHFAKFGSFYNRHTFYHDVHPPLGKMLCGLSEWLVGYQASANPDYNFDAGSTYPAQINYFGMRLFHNPVLSC</sequence>
<keyword evidence="5" id="KW-0808">Transferase</keyword>
<dbReference type="PANTHER" id="PTHR10050:SF46">
    <property type="entry name" value="PROTEIN O-MANNOSYL-TRANSFERASE 2"/>
    <property type="match status" value="1"/>
</dbReference>
<feature type="region of interest" description="Disordered" evidence="9">
    <location>
        <begin position="1"/>
        <end position="29"/>
    </location>
</feature>
<name>A0A099NT25_PICKU</name>
<keyword evidence="6" id="KW-0812">Transmembrane</keyword>
<dbReference type="InterPro" id="IPR027005">
    <property type="entry name" value="PMT-like"/>
</dbReference>
<evidence type="ECO:0000259" key="10">
    <source>
        <dbReference type="Pfam" id="PF02366"/>
    </source>
</evidence>
<comment type="pathway">
    <text evidence="2">Protein modification; protein glycosylation.</text>
</comment>
<evidence type="ECO:0000256" key="7">
    <source>
        <dbReference type="ARBA" id="ARBA00022989"/>
    </source>
</evidence>
<dbReference type="eggNOG" id="KOG3359">
    <property type="taxonomic scope" value="Eukaryota"/>
</dbReference>
<dbReference type="VEuPathDB" id="FungiDB:C5L36_0B09280"/>
<evidence type="ECO:0000256" key="2">
    <source>
        <dbReference type="ARBA" id="ARBA00004922"/>
    </source>
</evidence>
<gene>
    <name evidence="11" type="ORF">JL09_g4896</name>
</gene>
<evidence type="ECO:0000313" key="11">
    <source>
        <dbReference type="EMBL" id="KGK35953.1"/>
    </source>
</evidence>
<dbReference type="EMBL" id="JQFK01000226">
    <property type="protein sequence ID" value="KGK35953.1"/>
    <property type="molecule type" value="Genomic_DNA"/>
</dbReference>
<accession>A0A099NT25</accession>
<organism evidence="11 12">
    <name type="scientific">Pichia kudriavzevii</name>
    <name type="common">Yeast</name>
    <name type="synonym">Issatchenkia orientalis</name>
    <dbReference type="NCBI Taxonomy" id="4909"/>
    <lineage>
        <taxon>Eukaryota</taxon>
        <taxon>Fungi</taxon>
        <taxon>Dikarya</taxon>
        <taxon>Ascomycota</taxon>
        <taxon>Saccharomycotina</taxon>
        <taxon>Pichiomycetes</taxon>
        <taxon>Pichiales</taxon>
        <taxon>Pichiaceae</taxon>
        <taxon>Pichia</taxon>
    </lineage>
</organism>
<keyword evidence="4" id="KW-0328">Glycosyltransferase</keyword>
<dbReference type="AlphaFoldDB" id="A0A099NT25"/>
<protein>
    <recommendedName>
        <fullName evidence="10">ArnT-like N-terminal domain-containing protein</fullName>
    </recommendedName>
</protein>
<evidence type="ECO:0000256" key="5">
    <source>
        <dbReference type="ARBA" id="ARBA00022679"/>
    </source>
</evidence>
<evidence type="ECO:0000256" key="8">
    <source>
        <dbReference type="ARBA" id="ARBA00023136"/>
    </source>
</evidence>
<evidence type="ECO:0000256" key="9">
    <source>
        <dbReference type="SAM" id="MobiDB-lite"/>
    </source>
</evidence>
<proteinExistence type="inferred from homology"/>
<comment type="subcellular location">
    <subcellularLocation>
        <location evidence="1">Endomembrane system</location>
        <topology evidence="1">Multi-pass membrane protein</topology>
    </subcellularLocation>
</comment>
<keyword evidence="7" id="KW-1133">Transmembrane helix</keyword>
<evidence type="ECO:0000256" key="1">
    <source>
        <dbReference type="ARBA" id="ARBA00004127"/>
    </source>
</evidence>
<dbReference type="GO" id="GO:0004169">
    <property type="term" value="F:dolichyl-phosphate-mannose-protein mannosyltransferase activity"/>
    <property type="evidence" value="ECO:0007669"/>
    <property type="project" value="TreeGrafter"/>
</dbReference>
<evidence type="ECO:0000256" key="6">
    <source>
        <dbReference type="ARBA" id="ARBA00022692"/>
    </source>
</evidence>
<dbReference type="GO" id="GO:0005783">
    <property type="term" value="C:endoplasmic reticulum"/>
    <property type="evidence" value="ECO:0007669"/>
    <property type="project" value="TreeGrafter"/>
</dbReference>
<comment type="caution">
    <text evidence="11">The sequence shown here is derived from an EMBL/GenBank/DDBJ whole genome shotgun (WGS) entry which is preliminary data.</text>
</comment>
<dbReference type="Proteomes" id="UP000029867">
    <property type="component" value="Unassembled WGS sequence"/>
</dbReference>